<dbReference type="UniPathway" id="UPA00049">
    <property type="reaction ID" value="UER00062"/>
</dbReference>
<dbReference type="Pfam" id="PF01063">
    <property type="entry name" value="Aminotran_4"/>
    <property type="match status" value="1"/>
</dbReference>
<evidence type="ECO:0000256" key="8">
    <source>
        <dbReference type="ARBA" id="ARBA00022605"/>
    </source>
</evidence>
<keyword evidence="11 17" id="KW-0100">Branched-chain amino acid biosynthesis</keyword>
<reference evidence="19 20" key="1">
    <citation type="submission" date="2020-07" db="EMBL/GenBank/DDBJ databases">
        <title>Differential regulation of undecylprodigiosin biosynthesis in the yeast-scavenging Streptomyces strain MBK6.</title>
        <authorList>
            <person name="Baral B."/>
            <person name="Siitonen V."/>
            <person name="Laughlin M."/>
            <person name="Yamada K."/>
            <person name="Ilomaeki M."/>
            <person name="Metsae-Ketelae M."/>
            <person name="Niemi J."/>
        </authorList>
    </citation>
    <scope>NUCLEOTIDE SEQUENCE [LARGE SCALE GENOMIC DNA]</scope>
    <source>
        <strain evidence="19 20">MBK6</strain>
    </source>
</reference>
<evidence type="ECO:0000256" key="15">
    <source>
        <dbReference type="RuleBase" id="RU004106"/>
    </source>
</evidence>
<evidence type="ECO:0000256" key="13">
    <source>
        <dbReference type="ARBA" id="ARBA00048798"/>
    </source>
</evidence>
<evidence type="ECO:0000256" key="14">
    <source>
        <dbReference type="ARBA" id="ARBA00049229"/>
    </source>
</evidence>
<dbReference type="UniPathway" id="UPA00048">
    <property type="reaction ID" value="UER00073"/>
</dbReference>
<evidence type="ECO:0000256" key="7">
    <source>
        <dbReference type="ARBA" id="ARBA00022576"/>
    </source>
</evidence>
<feature type="region of interest" description="Disordered" evidence="18">
    <location>
        <begin position="1"/>
        <end position="26"/>
    </location>
</feature>
<protein>
    <recommendedName>
        <fullName evidence="17">Branched-chain-amino-acid aminotransferase</fullName>
        <shortName evidence="17">BCAT</shortName>
        <ecNumber evidence="17">2.6.1.42</ecNumber>
    </recommendedName>
</protein>
<dbReference type="FunFam" id="3.20.10.10:FF:000002">
    <property type="entry name" value="D-alanine aminotransferase"/>
    <property type="match status" value="1"/>
</dbReference>
<evidence type="ECO:0000256" key="12">
    <source>
        <dbReference type="ARBA" id="ARBA00048212"/>
    </source>
</evidence>
<dbReference type="Gene3D" id="3.30.470.10">
    <property type="match status" value="1"/>
</dbReference>
<dbReference type="NCBIfam" id="TIGR01122">
    <property type="entry name" value="ilvE_I"/>
    <property type="match status" value="1"/>
</dbReference>
<evidence type="ECO:0000256" key="6">
    <source>
        <dbReference type="ARBA" id="ARBA00009320"/>
    </source>
</evidence>
<keyword evidence="7 17" id="KW-0032">Aminotransferase</keyword>
<evidence type="ECO:0000256" key="9">
    <source>
        <dbReference type="ARBA" id="ARBA00022679"/>
    </source>
</evidence>
<comment type="similarity">
    <text evidence="6 15">Belongs to the class-IV pyridoxal-phosphate-dependent aminotransferase family.</text>
</comment>
<dbReference type="InterPro" id="IPR036038">
    <property type="entry name" value="Aminotransferase-like"/>
</dbReference>
<comment type="cofactor">
    <cofactor evidence="1 16">
        <name>pyridoxal 5'-phosphate</name>
        <dbReference type="ChEBI" id="CHEBI:597326"/>
    </cofactor>
</comment>
<dbReference type="EMBL" id="JACERG010000010">
    <property type="protein sequence ID" value="MBA5222635.1"/>
    <property type="molecule type" value="Genomic_DNA"/>
</dbReference>
<keyword evidence="8 17" id="KW-0028">Amino-acid biosynthesis</keyword>
<dbReference type="GO" id="GO:0004084">
    <property type="term" value="F:branched-chain-amino-acid transaminase activity"/>
    <property type="evidence" value="ECO:0007669"/>
    <property type="project" value="UniProtKB-EC"/>
</dbReference>
<dbReference type="PROSITE" id="PS00770">
    <property type="entry name" value="AA_TRANSFER_CLASS_4"/>
    <property type="match status" value="1"/>
</dbReference>
<dbReference type="InterPro" id="IPR005785">
    <property type="entry name" value="B_amino_transI"/>
</dbReference>
<accession>A0A7W2DTB3</accession>
<comment type="catalytic activity">
    <reaction evidence="13 17">
        <text>L-isoleucine + 2-oxoglutarate = (S)-3-methyl-2-oxopentanoate + L-glutamate</text>
        <dbReference type="Rhea" id="RHEA:24801"/>
        <dbReference type="ChEBI" id="CHEBI:16810"/>
        <dbReference type="ChEBI" id="CHEBI:29985"/>
        <dbReference type="ChEBI" id="CHEBI:35146"/>
        <dbReference type="ChEBI" id="CHEBI:58045"/>
        <dbReference type="EC" id="2.6.1.42"/>
    </reaction>
</comment>
<evidence type="ECO:0000256" key="16">
    <source>
        <dbReference type="RuleBase" id="RU004516"/>
    </source>
</evidence>
<dbReference type="UniPathway" id="UPA00047">
    <property type="reaction ID" value="UER00058"/>
</dbReference>
<dbReference type="NCBIfam" id="NF005146">
    <property type="entry name" value="PRK06606.1"/>
    <property type="match status" value="1"/>
</dbReference>
<dbReference type="InterPro" id="IPR043131">
    <property type="entry name" value="BCAT-like_N"/>
</dbReference>
<evidence type="ECO:0000256" key="1">
    <source>
        <dbReference type="ARBA" id="ARBA00001933"/>
    </source>
</evidence>
<evidence type="ECO:0000313" key="20">
    <source>
        <dbReference type="Proteomes" id="UP000587608"/>
    </source>
</evidence>
<evidence type="ECO:0000256" key="17">
    <source>
        <dbReference type="RuleBase" id="RU364094"/>
    </source>
</evidence>
<dbReference type="EC" id="2.6.1.42" evidence="17"/>
<comment type="pathway">
    <text evidence="4 17">Amino-acid biosynthesis; L-valine biosynthesis; L-valine from pyruvate: step 4/4.</text>
</comment>
<keyword evidence="9 17" id="KW-0808">Transferase</keyword>
<evidence type="ECO:0000256" key="11">
    <source>
        <dbReference type="ARBA" id="ARBA00023304"/>
    </source>
</evidence>
<evidence type="ECO:0000313" key="19">
    <source>
        <dbReference type="EMBL" id="MBA5222635.1"/>
    </source>
</evidence>
<dbReference type="GO" id="GO:0009098">
    <property type="term" value="P:L-leucine biosynthetic process"/>
    <property type="evidence" value="ECO:0007669"/>
    <property type="project" value="UniProtKB-UniPathway"/>
</dbReference>
<comment type="pathway">
    <text evidence="5 17">Amino-acid biosynthesis; L-leucine biosynthesis; L-leucine from 3-methyl-2-oxobutanoate: step 4/4.</text>
</comment>
<dbReference type="InterPro" id="IPR018300">
    <property type="entry name" value="Aminotrans_IV_CS"/>
</dbReference>
<dbReference type="InterPro" id="IPR050571">
    <property type="entry name" value="Class-IV_PLP-Dep_Aminotrnsfr"/>
</dbReference>
<evidence type="ECO:0000256" key="18">
    <source>
        <dbReference type="SAM" id="MobiDB-lite"/>
    </source>
</evidence>
<proteinExistence type="inferred from homology"/>
<dbReference type="PANTHER" id="PTHR42743:SF4">
    <property type="entry name" value="BRANCHED-CHAIN-AMINO-ACID AMINOTRANSFERASE-RELATED"/>
    <property type="match status" value="1"/>
</dbReference>
<evidence type="ECO:0000256" key="10">
    <source>
        <dbReference type="ARBA" id="ARBA00022898"/>
    </source>
</evidence>
<dbReference type="InterPro" id="IPR001544">
    <property type="entry name" value="Aminotrans_IV"/>
</dbReference>
<dbReference type="InterPro" id="IPR043132">
    <property type="entry name" value="BCAT-like_C"/>
</dbReference>
<comment type="catalytic activity">
    <reaction evidence="12 17">
        <text>L-valine + 2-oxoglutarate = 3-methyl-2-oxobutanoate + L-glutamate</text>
        <dbReference type="Rhea" id="RHEA:24813"/>
        <dbReference type="ChEBI" id="CHEBI:11851"/>
        <dbReference type="ChEBI" id="CHEBI:16810"/>
        <dbReference type="ChEBI" id="CHEBI:29985"/>
        <dbReference type="ChEBI" id="CHEBI:57762"/>
        <dbReference type="EC" id="2.6.1.42"/>
    </reaction>
</comment>
<dbReference type="RefSeq" id="WP_191852988.1">
    <property type="nucleotide sequence ID" value="NZ_CP108323.1"/>
</dbReference>
<keyword evidence="10 16" id="KW-0663">Pyridoxal phosphate</keyword>
<dbReference type="GO" id="GO:0009097">
    <property type="term" value="P:isoleucine biosynthetic process"/>
    <property type="evidence" value="ECO:0007669"/>
    <property type="project" value="UniProtKB-UniPathway"/>
</dbReference>
<dbReference type="Proteomes" id="UP000587608">
    <property type="component" value="Unassembled WGS sequence"/>
</dbReference>
<evidence type="ECO:0000256" key="3">
    <source>
        <dbReference type="ARBA" id="ARBA00004824"/>
    </source>
</evidence>
<gene>
    <name evidence="17" type="primary">ilvE</name>
    <name evidence="19" type="ORF">H1X69_14550</name>
</gene>
<comment type="pathway">
    <text evidence="3 17">Amino-acid biosynthesis; L-isoleucine biosynthesis; L-isoleucine from 2-oxobutanoate: step 4/4.</text>
</comment>
<dbReference type="AlphaFoldDB" id="A0A7W2DTB3"/>
<evidence type="ECO:0000256" key="4">
    <source>
        <dbReference type="ARBA" id="ARBA00004931"/>
    </source>
</evidence>
<dbReference type="Gene3D" id="3.20.10.10">
    <property type="entry name" value="D-amino Acid Aminotransferase, subunit A, domain 2"/>
    <property type="match status" value="1"/>
</dbReference>
<dbReference type="GO" id="GO:0009099">
    <property type="term" value="P:L-valine biosynthetic process"/>
    <property type="evidence" value="ECO:0007669"/>
    <property type="project" value="UniProtKB-UniPathway"/>
</dbReference>
<dbReference type="PANTHER" id="PTHR42743">
    <property type="entry name" value="AMINO-ACID AMINOTRANSFERASE"/>
    <property type="match status" value="1"/>
</dbReference>
<organism evidence="19 20">
    <name type="scientific">Streptomyces griseoaurantiacus</name>
    <dbReference type="NCBI Taxonomy" id="68213"/>
    <lineage>
        <taxon>Bacteria</taxon>
        <taxon>Bacillati</taxon>
        <taxon>Actinomycetota</taxon>
        <taxon>Actinomycetes</taxon>
        <taxon>Kitasatosporales</taxon>
        <taxon>Streptomycetaceae</taxon>
        <taxon>Streptomyces</taxon>
        <taxon>Streptomyces aurantiacus group</taxon>
    </lineage>
</organism>
<comment type="function">
    <text evidence="2 17">Acts on leucine, isoleucine and valine.</text>
</comment>
<dbReference type="SUPFAM" id="SSF56752">
    <property type="entry name" value="D-aminoacid aminotransferase-like PLP-dependent enzymes"/>
    <property type="match status" value="1"/>
</dbReference>
<evidence type="ECO:0000256" key="2">
    <source>
        <dbReference type="ARBA" id="ARBA00003109"/>
    </source>
</evidence>
<sequence>MTVTQDGVPARDTKAPQATPAAGSPAVSPLAYHDGEFVPLERALLPVTTQALQYGTGVFEGIRAYAQRGGGLAVFRAEDHYRRLLRSCRTLRIDPGHTVEELCALTAELLRRIGTQEDTYIRPLAYKRALLPGQKPGVGLTGVSDALSVNAFRMGSYTDPAGIRCTISSWRRPSSDALPVRAKVTGGYVNNALAVDEARAAGCEDAILLNSRGQVAEASTSNVFAVLRGRLVTPPVTADLLEGITRDTAVTLAADLLDTPTDFRDLGRDELMGADEVFLTGTGTEIVPVTEVAGRPVGEGVPGPLSTALRGAYQDVVRGGEPRYAHWLHPLNA</sequence>
<comment type="caution">
    <text evidence="19">The sequence shown here is derived from an EMBL/GenBank/DDBJ whole genome shotgun (WGS) entry which is preliminary data.</text>
</comment>
<comment type="catalytic activity">
    <reaction evidence="14 17">
        <text>L-leucine + 2-oxoglutarate = 4-methyl-2-oxopentanoate + L-glutamate</text>
        <dbReference type="Rhea" id="RHEA:18321"/>
        <dbReference type="ChEBI" id="CHEBI:16810"/>
        <dbReference type="ChEBI" id="CHEBI:17865"/>
        <dbReference type="ChEBI" id="CHEBI:29985"/>
        <dbReference type="ChEBI" id="CHEBI:57427"/>
        <dbReference type="EC" id="2.6.1.42"/>
    </reaction>
</comment>
<evidence type="ECO:0000256" key="5">
    <source>
        <dbReference type="ARBA" id="ARBA00005072"/>
    </source>
</evidence>
<name>A0A7W2DTB3_9ACTN</name>